<keyword evidence="2" id="KW-0238">DNA-binding</keyword>
<dbReference type="EMBL" id="BMVC01000013">
    <property type="protein sequence ID" value="GHD07590.1"/>
    <property type="molecule type" value="Genomic_DNA"/>
</dbReference>
<sequence>MATTTPEAVPEPEADAVPLKGGSVTQRAIESIKAMITDGNLAPGQRLPTERDLAVRLGISRSSMREAIRALTVLGVLESRHGSGIYVTNLEAGDLLDTFGVVAEISPQPRLVEFLEVRRILESAATALAAARITEPQLAAVAVHLDSMREAEDPEEFLAADMAFHRTITQAAGNEALAAIVEGLSSRTFRARVRRGHQEADAFARAREEHARIYQALVGRDPEAARVAAASHVGAVEDWLRGQLEE</sequence>
<dbReference type="PANTHER" id="PTHR43537">
    <property type="entry name" value="TRANSCRIPTIONAL REGULATOR, GNTR FAMILY"/>
    <property type="match status" value="1"/>
</dbReference>
<proteinExistence type="predicted"/>
<dbReference type="Pfam" id="PF00392">
    <property type="entry name" value="GntR"/>
    <property type="match status" value="1"/>
</dbReference>
<evidence type="ECO:0000256" key="1">
    <source>
        <dbReference type="ARBA" id="ARBA00023015"/>
    </source>
</evidence>
<reference evidence="5" key="2">
    <citation type="submission" date="2020-09" db="EMBL/GenBank/DDBJ databases">
        <authorList>
            <person name="Sun Q."/>
            <person name="Ohkuma M."/>
        </authorList>
    </citation>
    <scope>NUCLEOTIDE SEQUENCE</scope>
    <source>
        <strain evidence="5">JCM 4637</strain>
    </source>
</reference>
<dbReference type="PANTHER" id="PTHR43537:SF5">
    <property type="entry name" value="UXU OPERON TRANSCRIPTIONAL REGULATOR"/>
    <property type="match status" value="1"/>
</dbReference>
<dbReference type="InterPro" id="IPR036388">
    <property type="entry name" value="WH-like_DNA-bd_sf"/>
</dbReference>
<dbReference type="InterPro" id="IPR000524">
    <property type="entry name" value="Tscrpt_reg_HTH_GntR"/>
</dbReference>
<dbReference type="PRINTS" id="PR00035">
    <property type="entry name" value="HTHGNTR"/>
</dbReference>
<dbReference type="InterPro" id="IPR008920">
    <property type="entry name" value="TF_FadR/GntR_C"/>
</dbReference>
<dbReference type="PROSITE" id="PS50949">
    <property type="entry name" value="HTH_GNTR"/>
    <property type="match status" value="1"/>
</dbReference>
<dbReference type="Gene3D" id="1.10.10.10">
    <property type="entry name" value="Winged helix-like DNA-binding domain superfamily/Winged helix DNA-binding domain"/>
    <property type="match status" value="1"/>
</dbReference>
<dbReference type="GO" id="GO:0003677">
    <property type="term" value="F:DNA binding"/>
    <property type="evidence" value="ECO:0007669"/>
    <property type="project" value="UniProtKB-KW"/>
</dbReference>
<dbReference type="SUPFAM" id="SSF46785">
    <property type="entry name" value="Winged helix' DNA-binding domain"/>
    <property type="match status" value="1"/>
</dbReference>
<name>A0A918X378_9ACTN</name>
<evidence type="ECO:0000256" key="3">
    <source>
        <dbReference type="ARBA" id="ARBA00023163"/>
    </source>
</evidence>
<dbReference type="SMART" id="SM00345">
    <property type="entry name" value="HTH_GNTR"/>
    <property type="match status" value="1"/>
</dbReference>
<evidence type="ECO:0000256" key="2">
    <source>
        <dbReference type="ARBA" id="ARBA00023125"/>
    </source>
</evidence>
<reference evidence="5" key="1">
    <citation type="journal article" date="2014" name="Int. J. Syst. Evol. Microbiol.">
        <title>Complete genome sequence of Corynebacterium casei LMG S-19264T (=DSM 44701T), isolated from a smear-ripened cheese.</title>
        <authorList>
            <consortium name="US DOE Joint Genome Institute (JGI-PGF)"/>
            <person name="Walter F."/>
            <person name="Albersmeier A."/>
            <person name="Kalinowski J."/>
            <person name="Ruckert C."/>
        </authorList>
    </citation>
    <scope>NUCLEOTIDE SEQUENCE</scope>
    <source>
        <strain evidence="5">JCM 4637</strain>
    </source>
</reference>
<gene>
    <name evidence="5" type="primary">pdhR</name>
    <name evidence="5" type="ORF">GCM10010334_60290</name>
</gene>
<accession>A0A918X378</accession>
<dbReference type="AlphaFoldDB" id="A0A918X378"/>
<dbReference type="SMART" id="SM00895">
    <property type="entry name" value="FCD"/>
    <property type="match status" value="1"/>
</dbReference>
<dbReference type="RefSeq" id="WP_189822031.1">
    <property type="nucleotide sequence ID" value="NZ_BMVC01000013.1"/>
</dbReference>
<keyword evidence="3" id="KW-0804">Transcription</keyword>
<dbReference type="GO" id="GO:0003700">
    <property type="term" value="F:DNA-binding transcription factor activity"/>
    <property type="evidence" value="ECO:0007669"/>
    <property type="project" value="InterPro"/>
</dbReference>
<dbReference type="Gene3D" id="1.20.120.530">
    <property type="entry name" value="GntR ligand-binding domain-like"/>
    <property type="match status" value="1"/>
</dbReference>
<protein>
    <submittedName>
        <fullName evidence="5">GntR family transcriptional regulator</fullName>
    </submittedName>
</protein>
<dbReference type="InterPro" id="IPR011711">
    <property type="entry name" value="GntR_C"/>
</dbReference>
<comment type="caution">
    <text evidence="5">The sequence shown here is derived from an EMBL/GenBank/DDBJ whole genome shotgun (WGS) entry which is preliminary data.</text>
</comment>
<keyword evidence="1" id="KW-0805">Transcription regulation</keyword>
<dbReference type="Proteomes" id="UP000638353">
    <property type="component" value="Unassembled WGS sequence"/>
</dbReference>
<feature type="domain" description="HTH gntR-type" evidence="4">
    <location>
        <begin position="22"/>
        <end position="90"/>
    </location>
</feature>
<dbReference type="SUPFAM" id="SSF48008">
    <property type="entry name" value="GntR ligand-binding domain-like"/>
    <property type="match status" value="1"/>
</dbReference>
<evidence type="ECO:0000313" key="6">
    <source>
        <dbReference type="Proteomes" id="UP000638353"/>
    </source>
</evidence>
<dbReference type="Pfam" id="PF07729">
    <property type="entry name" value="FCD"/>
    <property type="match status" value="1"/>
</dbReference>
<dbReference type="InterPro" id="IPR036390">
    <property type="entry name" value="WH_DNA-bd_sf"/>
</dbReference>
<dbReference type="CDD" id="cd07377">
    <property type="entry name" value="WHTH_GntR"/>
    <property type="match status" value="1"/>
</dbReference>
<evidence type="ECO:0000313" key="5">
    <source>
        <dbReference type="EMBL" id="GHD07590.1"/>
    </source>
</evidence>
<evidence type="ECO:0000259" key="4">
    <source>
        <dbReference type="PROSITE" id="PS50949"/>
    </source>
</evidence>
<organism evidence="5 6">
    <name type="scientific">Streptomyces finlayi</name>
    <dbReference type="NCBI Taxonomy" id="67296"/>
    <lineage>
        <taxon>Bacteria</taxon>
        <taxon>Bacillati</taxon>
        <taxon>Actinomycetota</taxon>
        <taxon>Actinomycetes</taxon>
        <taxon>Kitasatosporales</taxon>
        <taxon>Streptomycetaceae</taxon>
        <taxon>Streptomyces</taxon>
    </lineage>
</organism>